<dbReference type="Proteomes" id="UP000233837">
    <property type="component" value="Unassembled WGS sequence"/>
</dbReference>
<keyword evidence="4" id="KW-1185">Reference proteome</keyword>
<reference evidence="3 4" key="2">
    <citation type="journal article" date="2017" name="Nature">
        <title>The Apostasia genome and the evolution of orchids.</title>
        <authorList>
            <person name="Zhang G.Q."/>
            <person name="Liu K.W."/>
            <person name="Li Z."/>
            <person name="Lohaus R."/>
            <person name="Hsiao Y.Y."/>
            <person name="Niu S.C."/>
            <person name="Wang J.Y."/>
            <person name="Lin Y.C."/>
            <person name="Xu Q."/>
            <person name="Chen L.J."/>
            <person name="Yoshida K."/>
            <person name="Fujiwara S."/>
            <person name="Wang Z.W."/>
            <person name="Zhang Y.Q."/>
            <person name="Mitsuda N."/>
            <person name="Wang M."/>
            <person name="Liu G.H."/>
            <person name="Pecoraro L."/>
            <person name="Huang H.X."/>
            <person name="Xiao X.J."/>
            <person name="Lin M."/>
            <person name="Wu X.Y."/>
            <person name="Wu W.L."/>
            <person name="Chen Y.Y."/>
            <person name="Chang S.B."/>
            <person name="Sakamoto S."/>
            <person name="Ohme-Takagi M."/>
            <person name="Yagi M."/>
            <person name="Zeng S.J."/>
            <person name="Shen C.Y."/>
            <person name="Yeh C.M."/>
            <person name="Luo Y.B."/>
            <person name="Tsai W.C."/>
            <person name="Van de Peer Y."/>
            <person name="Liu Z.J."/>
        </authorList>
    </citation>
    <scope>NUCLEOTIDE SEQUENCE [LARGE SCALE GENOMIC DNA]</scope>
    <source>
        <tissue evidence="3">The whole plant</tissue>
    </source>
</reference>
<feature type="domain" description="Reverse transcriptase" evidence="2">
    <location>
        <begin position="1"/>
        <end position="258"/>
    </location>
</feature>
<dbReference type="InterPro" id="IPR000477">
    <property type="entry name" value="RT_dom"/>
</dbReference>
<feature type="transmembrane region" description="Helical" evidence="1">
    <location>
        <begin position="294"/>
        <end position="318"/>
    </location>
</feature>
<dbReference type="PANTHER" id="PTHR31635">
    <property type="entry name" value="REVERSE TRANSCRIPTASE DOMAIN-CONTAINING PROTEIN-RELATED"/>
    <property type="match status" value="1"/>
</dbReference>
<dbReference type="EMBL" id="KZ502209">
    <property type="protein sequence ID" value="PKU82193.1"/>
    <property type="molecule type" value="Genomic_DNA"/>
</dbReference>
<organism evidence="3 4">
    <name type="scientific">Dendrobium catenatum</name>
    <dbReference type="NCBI Taxonomy" id="906689"/>
    <lineage>
        <taxon>Eukaryota</taxon>
        <taxon>Viridiplantae</taxon>
        <taxon>Streptophyta</taxon>
        <taxon>Embryophyta</taxon>
        <taxon>Tracheophyta</taxon>
        <taxon>Spermatophyta</taxon>
        <taxon>Magnoliopsida</taxon>
        <taxon>Liliopsida</taxon>
        <taxon>Asparagales</taxon>
        <taxon>Orchidaceae</taxon>
        <taxon>Epidendroideae</taxon>
        <taxon>Malaxideae</taxon>
        <taxon>Dendrobiinae</taxon>
        <taxon>Dendrobium</taxon>
    </lineage>
</organism>
<keyword evidence="1" id="KW-0812">Transmembrane</keyword>
<keyword evidence="1" id="KW-0472">Membrane</keyword>
<proteinExistence type="predicted"/>
<dbReference type="SUPFAM" id="SSF56672">
    <property type="entry name" value="DNA/RNA polymerases"/>
    <property type="match status" value="1"/>
</dbReference>
<evidence type="ECO:0000313" key="3">
    <source>
        <dbReference type="EMBL" id="PKU82193.1"/>
    </source>
</evidence>
<gene>
    <name evidence="3" type="ORF">MA16_Dca025690</name>
</gene>
<keyword evidence="1" id="KW-1133">Transmembrane helix</keyword>
<dbReference type="PANTHER" id="PTHR31635:SF196">
    <property type="entry name" value="REVERSE TRANSCRIPTASE DOMAIN-CONTAINING PROTEIN-RELATED"/>
    <property type="match status" value="1"/>
</dbReference>
<dbReference type="CDD" id="cd01650">
    <property type="entry name" value="RT_nLTR_like"/>
    <property type="match status" value="1"/>
</dbReference>
<dbReference type="InterPro" id="IPR043502">
    <property type="entry name" value="DNA/RNA_pol_sf"/>
</dbReference>
<evidence type="ECO:0000259" key="2">
    <source>
        <dbReference type="PROSITE" id="PS50878"/>
    </source>
</evidence>
<dbReference type="AlphaFoldDB" id="A0A2I0X2Q3"/>
<dbReference type="Pfam" id="PF00078">
    <property type="entry name" value="RVT_1"/>
    <property type="match status" value="1"/>
</dbReference>
<evidence type="ECO:0000256" key="1">
    <source>
        <dbReference type="SAM" id="Phobius"/>
    </source>
</evidence>
<name>A0A2I0X2Q3_9ASPA</name>
<dbReference type="STRING" id="906689.A0A2I0X2Q3"/>
<sequence>MCTDWKDTNVVLIPKVKNPLLPSNYRPISLCNTIYKIVVSMLLNRMGNLFPKIISKVQYAFVKGRFMSDQILLAQELFHKFRFSKSKKGFVSIKVEMEQAYDSMCWPTLNQVLHWFGFLTKFSYPIMECVMNPNFSILINGKYSNWIESKCGFRQGCPLSPYLFIIGSISMKISPNAPLISHLMYADDLIIFSEANKISLKTISAILKNYCKWTGQVVNSGKSSLLFSKSISRSSVKNLSRLLNFKVVKELDFLGTKIVLRRLVKSDFNYLIDKAVAKLNMWGNKFISLAGKIVLLNASFLSLSIFVSTLSLVPLRILKEIDKMCKKFLWNKRDGSFGIHFVAWDVMCKPKSKGGRGVQSVLERIGPLRAKLALNFISNPSSLLNKMLTARYGNDLWKVEIDAILLLHGKLFLMELNSYTLF</sequence>
<reference evidence="3 4" key="1">
    <citation type="journal article" date="2016" name="Sci. Rep.">
        <title>The Dendrobium catenatum Lindl. genome sequence provides insights into polysaccharide synthase, floral development and adaptive evolution.</title>
        <authorList>
            <person name="Zhang G.Q."/>
            <person name="Xu Q."/>
            <person name="Bian C."/>
            <person name="Tsai W.C."/>
            <person name="Yeh C.M."/>
            <person name="Liu K.W."/>
            <person name="Yoshida K."/>
            <person name="Zhang L.S."/>
            <person name="Chang S.B."/>
            <person name="Chen F."/>
            <person name="Shi Y."/>
            <person name="Su Y.Y."/>
            <person name="Zhang Y.Q."/>
            <person name="Chen L.J."/>
            <person name="Yin Y."/>
            <person name="Lin M."/>
            <person name="Huang H."/>
            <person name="Deng H."/>
            <person name="Wang Z.W."/>
            <person name="Zhu S.L."/>
            <person name="Zhao X."/>
            <person name="Deng C."/>
            <person name="Niu S.C."/>
            <person name="Huang J."/>
            <person name="Wang M."/>
            <person name="Liu G.H."/>
            <person name="Yang H.J."/>
            <person name="Xiao X.J."/>
            <person name="Hsiao Y.Y."/>
            <person name="Wu W.L."/>
            <person name="Chen Y.Y."/>
            <person name="Mitsuda N."/>
            <person name="Ohme-Takagi M."/>
            <person name="Luo Y.B."/>
            <person name="Van de Peer Y."/>
            <person name="Liu Z.J."/>
        </authorList>
    </citation>
    <scope>NUCLEOTIDE SEQUENCE [LARGE SCALE GENOMIC DNA]</scope>
    <source>
        <tissue evidence="3">The whole plant</tissue>
    </source>
</reference>
<accession>A0A2I0X2Q3</accession>
<dbReference type="PROSITE" id="PS50878">
    <property type="entry name" value="RT_POL"/>
    <property type="match status" value="1"/>
</dbReference>
<protein>
    <submittedName>
        <fullName evidence="3">Ribonuclease H protein</fullName>
    </submittedName>
</protein>
<evidence type="ECO:0000313" key="4">
    <source>
        <dbReference type="Proteomes" id="UP000233837"/>
    </source>
</evidence>